<dbReference type="RefSeq" id="XP_029765909.1">
    <property type="nucleotide sequence ID" value="XM_029899925.1"/>
</dbReference>
<accession>A0A074Y698</accession>
<dbReference type="OrthoDB" id="25818at2759"/>
<dbReference type="STRING" id="1043002.A0A074Y698"/>
<dbReference type="InterPro" id="IPR024688">
    <property type="entry name" value="Mac_dom"/>
</dbReference>
<dbReference type="AlphaFoldDB" id="A0A074Y698"/>
<evidence type="ECO:0000256" key="2">
    <source>
        <dbReference type="ARBA" id="ARBA00022679"/>
    </source>
</evidence>
<feature type="domain" description="Maltose/galactoside acetyltransferase" evidence="4">
    <location>
        <begin position="7"/>
        <end position="64"/>
    </location>
</feature>
<reference evidence="5 6" key="1">
    <citation type="journal article" date="2014" name="BMC Genomics">
        <title>Genome sequencing of four Aureobasidium pullulans varieties: biotechnological potential, stress tolerance, and description of new species.</title>
        <authorList>
            <person name="Gostin Ar C."/>
            <person name="Ohm R.A."/>
            <person name="Kogej T."/>
            <person name="Sonjak S."/>
            <person name="Turk M."/>
            <person name="Zajc J."/>
            <person name="Zalar P."/>
            <person name="Grube M."/>
            <person name="Sun H."/>
            <person name="Han J."/>
            <person name="Sharma A."/>
            <person name="Chiniquy J."/>
            <person name="Ngan C.Y."/>
            <person name="Lipzen A."/>
            <person name="Barry K."/>
            <person name="Grigoriev I.V."/>
            <person name="Gunde-Cimerman N."/>
        </authorList>
    </citation>
    <scope>NUCLEOTIDE SEQUENCE [LARGE SCALE GENOMIC DNA]</scope>
    <source>
        <strain evidence="5 6">EXF-150</strain>
    </source>
</reference>
<keyword evidence="2" id="KW-0808">Transferase</keyword>
<evidence type="ECO:0000313" key="6">
    <source>
        <dbReference type="Proteomes" id="UP000030706"/>
    </source>
</evidence>
<dbReference type="InterPro" id="IPR011004">
    <property type="entry name" value="Trimer_LpxA-like_sf"/>
</dbReference>
<dbReference type="InterPro" id="IPR051159">
    <property type="entry name" value="Hexapeptide_acetyltransf"/>
</dbReference>
<organism evidence="5 6">
    <name type="scientific">Aureobasidium pullulans EXF-150</name>
    <dbReference type="NCBI Taxonomy" id="1043002"/>
    <lineage>
        <taxon>Eukaryota</taxon>
        <taxon>Fungi</taxon>
        <taxon>Dikarya</taxon>
        <taxon>Ascomycota</taxon>
        <taxon>Pezizomycotina</taxon>
        <taxon>Dothideomycetes</taxon>
        <taxon>Dothideomycetidae</taxon>
        <taxon>Dothideales</taxon>
        <taxon>Saccotheciaceae</taxon>
        <taxon>Aureobasidium</taxon>
    </lineage>
</organism>
<dbReference type="Gene3D" id="2.160.10.10">
    <property type="entry name" value="Hexapeptide repeat proteins"/>
    <property type="match status" value="1"/>
</dbReference>
<sequence length="276" mass="30230">MPISENKARSLRGELYHAFTPELVAERRRCARACTKYNKAGEDETMTRRRQVELWKDVVGDTRPLPPRKEGSTEADDEELLGSEPWVEAPFHADYGTNVRLGEGVFINFNCTIIDTCLVSIGSRTLLAPNVSLYSGTHPLDPDLRNGTNGPESGKPITIEEDVWIGGNVTICPGVTVGRGSTVGAGSVVTKVSCTTSHILSLRKTCADTCAPECGAIHGCGRKPSKGYQASAEKYHYRGGESRYSKNRGRCLSSRRRDRVCRCSRSHKDLVASLAR</sequence>
<name>A0A074Y698_AURPU</name>
<dbReference type="GO" id="GO:0008374">
    <property type="term" value="F:O-acyltransferase activity"/>
    <property type="evidence" value="ECO:0007669"/>
    <property type="project" value="TreeGrafter"/>
</dbReference>
<dbReference type="SUPFAM" id="SSF51161">
    <property type="entry name" value="Trimeric LpxA-like enzymes"/>
    <property type="match status" value="1"/>
</dbReference>
<dbReference type="GO" id="GO:0016407">
    <property type="term" value="F:acetyltransferase activity"/>
    <property type="evidence" value="ECO:0007669"/>
    <property type="project" value="InterPro"/>
</dbReference>
<evidence type="ECO:0000259" key="4">
    <source>
        <dbReference type="SMART" id="SM01266"/>
    </source>
</evidence>
<dbReference type="EMBL" id="KL584974">
    <property type="protein sequence ID" value="KEQ89722.1"/>
    <property type="molecule type" value="Genomic_DNA"/>
</dbReference>
<dbReference type="InterPro" id="IPR001451">
    <property type="entry name" value="Hexapep"/>
</dbReference>
<gene>
    <name evidence="5" type="ORF">M438DRAFT_264094</name>
</gene>
<dbReference type="SMART" id="SM01266">
    <property type="entry name" value="Mac"/>
    <property type="match status" value="1"/>
</dbReference>
<evidence type="ECO:0000256" key="1">
    <source>
        <dbReference type="ARBA" id="ARBA00007274"/>
    </source>
</evidence>
<comment type="similarity">
    <text evidence="1">Belongs to the transferase hexapeptide repeat family.</text>
</comment>
<dbReference type="HOGENOM" id="CLU_051638_3_3_1"/>
<evidence type="ECO:0000313" key="5">
    <source>
        <dbReference type="EMBL" id="KEQ89722.1"/>
    </source>
</evidence>
<dbReference type="CDD" id="cd03357">
    <property type="entry name" value="LbH_MAT_GAT"/>
    <property type="match status" value="1"/>
</dbReference>
<protein>
    <submittedName>
        <fullName evidence="5">Trimeric LpxA-like protein</fullName>
    </submittedName>
</protein>
<keyword evidence="6" id="KW-1185">Reference proteome</keyword>
<dbReference type="Pfam" id="PF12464">
    <property type="entry name" value="Mac"/>
    <property type="match status" value="1"/>
</dbReference>
<feature type="region of interest" description="Disordered" evidence="3">
    <location>
        <begin position="58"/>
        <end position="79"/>
    </location>
</feature>
<dbReference type="PANTHER" id="PTHR23416:SF54">
    <property type="entry name" value="ACETYLTRANSFERASE, CYSE_LACA_LPXA_NODL FAMILY (AFU_ORTHOLOGUE AFUA_2G08430)-RELATED"/>
    <property type="match status" value="1"/>
</dbReference>
<dbReference type="Pfam" id="PF00132">
    <property type="entry name" value="Hexapep"/>
    <property type="match status" value="1"/>
</dbReference>
<proteinExistence type="inferred from homology"/>
<dbReference type="Proteomes" id="UP000030706">
    <property type="component" value="Unassembled WGS sequence"/>
</dbReference>
<evidence type="ECO:0000256" key="3">
    <source>
        <dbReference type="SAM" id="MobiDB-lite"/>
    </source>
</evidence>
<dbReference type="GeneID" id="40742231"/>
<dbReference type="PANTHER" id="PTHR23416">
    <property type="entry name" value="SIALIC ACID SYNTHASE-RELATED"/>
    <property type="match status" value="1"/>
</dbReference>